<dbReference type="AlphaFoldDB" id="A0A380TEJ0"/>
<reference evidence="1" key="1">
    <citation type="submission" date="2018-07" db="EMBL/GenBank/DDBJ databases">
        <authorList>
            <person name="Quirk P.G."/>
            <person name="Krulwich T.A."/>
        </authorList>
    </citation>
    <scope>NUCLEOTIDE SEQUENCE</scope>
</reference>
<organism evidence="1">
    <name type="scientific">metagenome</name>
    <dbReference type="NCBI Taxonomy" id="256318"/>
    <lineage>
        <taxon>unclassified sequences</taxon>
        <taxon>metagenomes</taxon>
    </lineage>
</organism>
<dbReference type="EMBL" id="UIDG01000205">
    <property type="protein sequence ID" value="SUS06447.1"/>
    <property type="molecule type" value="Genomic_DNA"/>
</dbReference>
<protein>
    <submittedName>
        <fullName evidence="1">Uncharacterized protein</fullName>
    </submittedName>
</protein>
<accession>A0A380TEJ0</accession>
<proteinExistence type="predicted"/>
<gene>
    <name evidence="1" type="ORF">DF3PB_2830003</name>
</gene>
<sequence length="75" mass="7798">MITECFPGTGQISALAMAKCKCSCWGGPNAENFREGAASELPEAEAGCKCTCWCEQGKASTQRNDDTSAATAEAT</sequence>
<name>A0A380TEJ0_9ZZZZ</name>
<evidence type="ECO:0000313" key="1">
    <source>
        <dbReference type="EMBL" id="SUS06447.1"/>
    </source>
</evidence>